<dbReference type="Proteomes" id="UP001433508">
    <property type="component" value="Unassembled WGS sequence"/>
</dbReference>
<keyword evidence="2" id="KW-1185">Reference proteome</keyword>
<evidence type="ECO:0000313" key="1">
    <source>
        <dbReference type="EMBL" id="KAK9238545.1"/>
    </source>
</evidence>
<organism evidence="1 2">
    <name type="scientific">Lipomyces kononenkoae</name>
    <name type="common">Yeast</name>
    <dbReference type="NCBI Taxonomy" id="34357"/>
    <lineage>
        <taxon>Eukaryota</taxon>
        <taxon>Fungi</taxon>
        <taxon>Dikarya</taxon>
        <taxon>Ascomycota</taxon>
        <taxon>Saccharomycotina</taxon>
        <taxon>Lipomycetes</taxon>
        <taxon>Lipomycetales</taxon>
        <taxon>Lipomycetaceae</taxon>
        <taxon>Lipomyces</taxon>
    </lineage>
</organism>
<protein>
    <submittedName>
        <fullName evidence="1">Uncharacterized protein</fullName>
    </submittedName>
</protein>
<proteinExistence type="predicted"/>
<dbReference type="EMBL" id="MU971355">
    <property type="protein sequence ID" value="KAK9238545.1"/>
    <property type="molecule type" value="Genomic_DNA"/>
</dbReference>
<gene>
    <name evidence="1" type="ORF">V1525DRAFT_387448</name>
</gene>
<evidence type="ECO:0000313" key="2">
    <source>
        <dbReference type="Proteomes" id="UP001433508"/>
    </source>
</evidence>
<reference evidence="2" key="1">
    <citation type="journal article" date="2024" name="Front. Bioeng. Biotechnol.">
        <title>Genome-scale model development and genomic sequencing of the oleaginous clade Lipomyces.</title>
        <authorList>
            <person name="Czajka J.J."/>
            <person name="Han Y."/>
            <person name="Kim J."/>
            <person name="Mondo S.J."/>
            <person name="Hofstad B.A."/>
            <person name="Robles A."/>
            <person name="Haridas S."/>
            <person name="Riley R."/>
            <person name="LaButti K."/>
            <person name="Pangilinan J."/>
            <person name="Andreopoulos W."/>
            <person name="Lipzen A."/>
            <person name="Yan J."/>
            <person name="Wang M."/>
            <person name="Ng V."/>
            <person name="Grigoriev I.V."/>
            <person name="Spatafora J.W."/>
            <person name="Magnuson J.K."/>
            <person name="Baker S.E."/>
            <person name="Pomraning K.R."/>
        </authorList>
    </citation>
    <scope>NUCLEOTIDE SEQUENCE [LARGE SCALE GENOMIC DNA]</scope>
    <source>
        <strain evidence="2">CBS 7786</strain>
    </source>
</reference>
<accession>A0ACC3T498</accession>
<comment type="caution">
    <text evidence="1">The sequence shown here is derived from an EMBL/GenBank/DDBJ whole genome shotgun (WGS) entry which is preliminary data.</text>
</comment>
<name>A0ACC3T498_LIPKO</name>
<sequence length="75" mass="8456">MGRPSKKSLQWSINGRKNVLKRYDTVRQAAQSIETSGGQDAEDLEVVEVFLAQSEIDNALKRLPFCPEADKSLKY</sequence>